<gene>
    <name evidence="1" type="ORF">SAMN05216197_11391</name>
</gene>
<reference evidence="1 2" key="1">
    <citation type="submission" date="2016-10" db="EMBL/GenBank/DDBJ databases">
        <authorList>
            <person name="de Groot N.N."/>
        </authorList>
    </citation>
    <scope>NUCLEOTIDE SEQUENCE [LARGE SCALE GENOMIC DNA]</scope>
    <source>
        <strain evidence="1 2">DSM 11363</strain>
    </source>
</reference>
<evidence type="ECO:0000313" key="1">
    <source>
        <dbReference type="EMBL" id="SET44033.1"/>
    </source>
</evidence>
<organism evidence="1 2">
    <name type="scientific">Pseudomonas graminis</name>
    <dbReference type="NCBI Taxonomy" id="158627"/>
    <lineage>
        <taxon>Bacteria</taxon>
        <taxon>Pseudomonadati</taxon>
        <taxon>Pseudomonadota</taxon>
        <taxon>Gammaproteobacteria</taxon>
        <taxon>Pseudomonadales</taxon>
        <taxon>Pseudomonadaceae</taxon>
        <taxon>Pseudomonas</taxon>
    </lineage>
</organism>
<dbReference type="EMBL" id="FOHW01000013">
    <property type="protein sequence ID" value="SET44033.1"/>
    <property type="molecule type" value="Genomic_DNA"/>
</dbReference>
<proteinExistence type="predicted"/>
<dbReference type="RefSeq" id="WP_074889289.1">
    <property type="nucleotide sequence ID" value="NZ_FOHW01000013.1"/>
</dbReference>
<accession>A0A1I0EFZ0</accession>
<sequence length="258" mass="29696">MPEIPTWTNCLADVYTYRYGPIAQEFLTLVINPSLDALDVQVKHWEESDDPVSHFILSDLSELIYKTRMAFCLAIQSLWEQQIRTYLAGCLQQLSINPFPVSNRRGAHSVQTVFWGDELNTVFERLRGIPLPSFASFESLDLLMLVGNVCRHGDGCSSVRLWSIRRDLWPAYHNADNEFLRSTLTGEAPPVQSMQIPREMLEDFVDKICLFWEDTNYIYEESIEPKHPSLEARLAIRRTERAEGVRYNGFTTATTRGI</sequence>
<dbReference type="AlphaFoldDB" id="A0A1I0EFZ0"/>
<name>A0A1I0EFZ0_9PSED</name>
<dbReference type="OrthoDB" id="1354489at2"/>
<dbReference type="Proteomes" id="UP000182332">
    <property type="component" value="Unassembled WGS sequence"/>
</dbReference>
<protein>
    <submittedName>
        <fullName evidence="1">Uncharacterized protein</fullName>
    </submittedName>
</protein>
<evidence type="ECO:0000313" key="2">
    <source>
        <dbReference type="Proteomes" id="UP000182332"/>
    </source>
</evidence>